<dbReference type="GO" id="GO:0033539">
    <property type="term" value="P:fatty acid beta-oxidation using acyl-CoA dehydrogenase"/>
    <property type="evidence" value="ECO:0007669"/>
    <property type="project" value="TreeGrafter"/>
</dbReference>
<evidence type="ECO:0000259" key="6">
    <source>
        <dbReference type="Pfam" id="PF00441"/>
    </source>
</evidence>
<dbReference type="InterPro" id="IPR009075">
    <property type="entry name" value="AcylCo_DH/oxidase_C"/>
</dbReference>
<keyword evidence="4" id="KW-0274">FAD</keyword>
<dbReference type="InterPro" id="IPR050741">
    <property type="entry name" value="Acyl-CoA_dehydrogenase"/>
</dbReference>
<accession>A0A6J6GW24</accession>
<evidence type="ECO:0000256" key="2">
    <source>
        <dbReference type="ARBA" id="ARBA00009347"/>
    </source>
</evidence>
<dbReference type="PROSITE" id="PS00073">
    <property type="entry name" value="ACYL_COA_DH_2"/>
    <property type="match status" value="1"/>
</dbReference>
<sequence length="388" mass="43005">MAYPPDMKRTVFTEDHELFRQSFRTFVEREISPNFERWEQAGIVDRSMFTAAGASGFLGIDAPEQFGGGGVDDFRYNFVISEELAYAGVASAGMGITLHNDVCLPYFLNLTTDAQKERWLPGICSGELVTAIAMTEPAIGSDLASMTTSAIRDGDHYVVNGGKTFITNGINADLVITAVKTDPTERHKGMSLLVLERGMPGFERGRNLDKVGLHAQDTAELFFTDVRVPVENLLGEEGMGFLHLVDNLPQERLSIAVGAMAAARQALRWTIEYTHDRTAFGQPIASFQNSRFVLAEMATEIEIGEVFMDRCVEALVAKELTVEEAAMAKWWATELQKRVVDQCVQLHGGYGYMLEYPIARAFCDSRIQTIYGGTTEIMKEIIGRSLRP</sequence>
<dbReference type="Pfam" id="PF02771">
    <property type="entry name" value="Acyl-CoA_dh_N"/>
    <property type="match status" value="1"/>
</dbReference>
<dbReference type="Gene3D" id="2.40.110.10">
    <property type="entry name" value="Butyryl-CoA Dehydrogenase, subunit A, domain 2"/>
    <property type="match status" value="1"/>
</dbReference>
<feature type="domain" description="Acyl-CoA oxidase/dehydrogenase middle" evidence="7">
    <location>
        <begin position="131"/>
        <end position="226"/>
    </location>
</feature>
<keyword evidence="5" id="KW-0560">Oxidoreductase</keyword>
<dbReference type="FunFam" id="1.20.140.10:FF:000001">
    <property type="entry name" value="Acyl-CoA dehydrogenase"/>
    <property type="match status" value="1"/>
</dbReference>
<dbReference type="GO" id="GO:0003995">
    <property type="term" value="F:acyl-CoA dehydrogenase activity"/>
    <property type="evidence" value="ECO:0007669"/>
    <property type="project" value="InterPro"/>
</dbReference>
<dbReference type="SUPFAM" id="SSF47203">
    <property type="entry name" value="Acyl-CoA dehydrogenase C-terminal domain-like"/>
    <property type="match status" value="1"/>
</dbReference>
<dbReference type="Gene3D" id="1.20.140.10">
    <property type="entry name" value="Butyryl-CoA Dehydrogenase, subunit A, domain 3"/>
    <property type="match status" value="1"/>
</dbReference>
<name>A0A6J6GW24_9ZZZZ</name>
<protein>
    <submittedName>
        <fullName evidence="9">Unannotated protein</fullName>
    </submittedName>
</protein>
<dbReference type="SUPFAM" id="SSF56645">
    <property type="entry name" value="Acyl-CoA dehydrogenase NM domain-like"/>
    <property type="match status" value="1"/>
</dbReference>
<dbReference type="Pfam" id="PF02770">
    <property type="entry name" value="Acyl-CoA_dh_M"/>
    <property type="match status" value="1"/>
</dbReference>
<feature type="domain" description="Acyl-CoA dehydrogenase/oxidase C-terminal" evidence="6">
    <location>
        <begin position="239"/>
        <end position="386"/>
    </location>
</feature>
<dbReference type="InterPro" id="IPR006089">
    <property type="entry name" value="Acyl-CoA_DH_CS"/>
</dbReference>
<evidence type="ECO:0000256" key="3">
    <source>
        <dbReference type="ARBA" id="ARBA00022630"/>
    </source>
</evidence>
<evidence type="ECO:0000259" key="8">
    <source>
        <dbReference type="Pfam" id="PF02771"/>
    </source>
</evidence>
<dbReference type="PANTHER" id="PTHR48083:SF20">
    <property type="entry name" value="LONG-CHAIN SPECIFIC ACYL-COA DEHYDROGENASE, MITOCHONDRIAL"/>
    <property type="match status" value="1"/>
</dbReference>
<dbReference type="PANTHER" id="PTHR48083">
    <property type="entry name" value="MEDIUM-CHAIN SPECIFIC ACYL-COA DEHYDROGENASE, MITOCHONDRIAL-RELATED"/>
    <property type="match status" value="1"/>
</dbReference>
<dbReference type="InterPro" id="IPR037069">
    <property type="entry name" value="AcylCoA_DH/ox_N_sf"/>
</dbReference>
<organism evidence="9">
    <name type="scientific">freshwater metagenome</name>
    <dbReference type="NCBI Taxonomy" id="449393"/>
    <lineage>
        <taxon>unclassified sequences</taxon>
        <taxon>metagenomes</taxon>
        <taxon>ecological metagenomes</taxon>
    </lineage>
</organism>
<dbReference type="InterPro" id="IPR006091">
    <property type="entry name" value="Acyl-CoA_Oxase/DH_mid-dom"/>
</dbReference>
<dbReference type="InterPro" id="IPR036250">
    <property type="entry name" value="AcylCo_DH-like_C"/>
</dbReference>
<keyword evidence="3" id="KW-0285">Flavoprotein</keyword>
<evidence type="ECO:0000259" key="7">
    <source>
        <dbReference type="Pfam" id="PF02770"/>
    </source>
</evidence>
<evidence type="ECO:0000256" key="1">
    <source>
        <dbReference type="ARBA" id="ARBA00001974"/>
    </source>
</evidence>
<feature type="domain" description="Acyl-CoA dehydrogenase/oxidase N-terminal" evidence="8">
    <location>
        <begin position="13"/>
        <end position="127"/>
    </location>
</feature>
<comment type="similarity">
    <text evidence="2">Belongs to the acyl-CoA dehydrogenase family.</text>
</comment>
<dbReference type="Gene3D" id="1.10.540.10">
    <property type="entry name" value="Acyl-CoA dehydrogenase/oxidase, N-terminal domain"/>
    <property type="match status" value="1"/>
</dbReference>
<gene>
    <name evidence="9" type="ORF">UFOPK1835_00570</name>
</gene>
<dbReference type="FunFam" id="2.40.110.10:FF:000002">
    <property type="entry name" value="Acyl-CoA dehydrogenase fadE12"/>
    <property type="match status" value="1"/>
</dbReference>
<reference evidence="9" key="1">
    <citation type="submission" date="2020-05" db="EMBL/GenBank/DDBJ databases">
        <authorList>
            <person name="Chiriac C."/>
            <person name="Salcher M."/>
            <person name="Ghai R."/>
            <person name="Kavagutti S V."/>
        </authorList>
    </citation>
    <scope>NUCLEOTIDE SEQUENCE</scope>
</reference>
<dbReference type="GO" id="GO:0050660">
    <property type="term" value="F:flavin adenine dinucleotide binding"/>
    <property type="evidence" value="ECO:0007669"/>
    <property type="project" value="InterPro"/>
</dbReference>
<dbReference type="AlphaFoldDB" id="A0A6J6GW24"/>
<evidence type="ECO:0000313" key="9">
    <source>
        <dbReference type="EMBL" id="CAB4603155.1"/>
    </source>
</evidence>
<evidence type="ECO:0000256" key="4">
    <source>
        <dbReference type="ARBA" id="ARBA00022827"/>
    </source>
</evidence>
<dbReference type="Pfam" id="PF00441">
    <property type="entry name" value="Acyl-CoA_dh_1"/>
    <property type="match status" value="1"/>
</dbReference>
<dbReference type="InterPro" id="IPR013786">
    <property type="entry name" value="AcylCoA_DH/ox_N"/>
</dbReference>
<dbReference type="GO" id="GO:0005737">
    <property type="term" value="C:cytoplasm"/>
    <property type="evidence" value="ECO:0007669"/>
    <property type="project" value="TreeGrafter"/>
</dbReference>
<dbReference type="EMBL" id="CAEZUP010000016">
    <property type="protein sequence ID" value="CAB4603155.1"/>
    <property type="molecule type" value="Genomic_DNA"/>
</dbReference>
<comment type="cofactor">
    <cofactor evidence="1">
        <name>FAD</name>
        <dbReference type="ChEBI" id="CHEBI:57692"/>
    </cofactor>
</comment>
<dbReference type="InterPro" id="IPR009100">
    <property type="entry name" value="AcylCoA_DH/oxidase_NM_dom_sf"/>
</dbReference>
<evidence type="ECO:0000256" key="5">
    <source>
        <dbReference type="ARBA" id="ARBA00023002"/>
    </source>
</evidence>
<dbReference type="InterPro" id="IPR046373">
    <property type="entry name" value="Acyl-CoA_Oxase/DH_mid-dom_sf"/>
</dbReference>
<proteinExistence type="inferred from homology"/>